<evidence type="ECO:0000313" key="1">
    <source>
        <dbReference type="EMBL" id="MDP9800053.1"/>
    </source>
</evidence>
<evidence type="ECO:0000313" key="2">
    <source>
        <dbReference type="Proteomes" id="UP001235966"/>
    </source>
</evidence>
<name>A0ABT9N8M5_9ACTO</name>
<reference evidence="1 2" key="1">
    <citation type="submission" date="2023-07" db="EMBL/GenBank/DDBJ databases">
        <title>Sequencing the genomes of 1000 actinobacteria strains.</title>
        <authorList>
            <person name="Klenk H.-P."/>
        </authorList>
    </citation>
    <scope>NUCLEOTIDE SEQUENCE [LARGE SCALE GENOMIC DNA]</scope>
    <source>
        <strain evidence="1 2">DSM 102162</strain>
    </source>
</reference>
<proteinExistence type="predicted"/>
<accession>A0ABT9N8M5</accession>
<dbReference type="RefSeq" id="WP_307013927.1">
    <property type="nucleotide sequence ID" value="NZ_JAUSQW010000001.1"/>
</dbReference>
<keyword evidence="2" id="KW-1185">Reference proteome</keyword>
<protein>
    <recommendedName>
        <fullName evidence="3">Dynamin family protein</fullName>
    </recommendedName>
</protein>
<dbReference type="Proteomes" id="UP001235966">
    <property type="component" value="Unassembled WGS sequence"/>
</dbReference>
<sequence length="574" mass="61256">MPLMNDLPRPGSDLLERLTRLGEVLERVHFPFSVAGAQDTADLVADLEAQLRDYVLPRLQNLDAPLLCVIGGSTGAGKSAIVNSLIGENVVRSSAIRPTTRRPALVHNPADAEAFASVRVLPELARVSGNVAGDSAGELELIASQAVPRGLALLDAPDIDSVVEENRRLAAQLLAAADLWIFVTTAARYGDAIPWAMLDDAASRDIVLGIVLNRVPPGVGAEVRADLVSRLEERGLARAPLFMIAEQELNDGRIDPADVASLRAWLSSIADDEAARSVVVRQTLEGAISALVAQGESVRAGYDAQLATRDALRWDVETAFNAADQQFKENLVDGSLLRGEVLTRWQDVVGAGEWMRKLESGVSALRDRIAGYFKPSAGQSTSHIEDAIDDGLLALLVERTDAAIAQSLRAWETVGVAQPLVDRVKSDLRSRADREAAGAALVHDWRSDVLALVRDQGASKKTTARVLATSVNVVGVALIVVIFASTGGLVGGEIAVAGGTAVVAQKLLEAIFGEDAVRRLAKRAKQMLNERVQQFIAADRGVFDTAVAECGVDVLVAQELAEAFDAARKNRRDR</sequence>
<organism evidence="1 2">
    <name type="scientific">Arcanobacterium wilhelmae</name>
    <dbReference type="NCBI Taxonomy" id="1803177"/>
    <lineage>
        <taxon>Bacteria</taxon>
        <taxon>Bacillati</taxon>
        <taxon>Actinomycetota</taxon>
        <taxon>Actinomycetes</taxon>
        <taxon>Actinomycetales</taxon>
        <taxon>Actinomycetaceae</taxon>
        <taxon>Arcanobacterium</taxon>
    </lineage>
</organism>
<dbReference type="EMBL" id="JAUSQW010000001">
    <property type="protein sequence ID" value="MDP9800053.1"/>
    <property type="molecule type" value="Genomic_DNA"/>
</dbReference>
<dbReference type="InterPro" id="IPR027417">
    <property type="entry name" value="P-loop_NTPase"/>
</dbReference>
<gene>
    <name evidence="1" type="ORF">J2S49_000129</name>
</gene>
<evidence type="ECO:0008006" key="3">
    <source>
        <dbReference type="Google" id="ProtNLM"/>
    </source>
</evidence>
<dbReference type="SUPFAM" id="SSF52540">
    <property type="entry name" value="P-loop containing nucleoside triphosphate hydrolases"/>
    <property type="match status" value="1"/>
</dbReference>
<comment type="caution">
    <text evidence="1">The sequence shown here is derived from an EMBL/GenBank/DDBJ whole genome shotgun (WGS) entry which is preliminary data.</text>
</comment>
<dbReference type="Gene3D" id="3.40.50.300">
    <property type="entry name" value="P-loop containing nucleotide triphosphate hydrolases"/>
    <property type="match status" value="1"/>
</dbReference>